<reference evidence="2 3" key="1">
    <citation type="submission" date="2024-02" db="EMBL/GenBank/DDBJ databases">
        <authorList>
            <person name="Grouzdev D."/>
        </authorList>
    </citation>
    <scope>NUCLEOTIDE SEQUENCE [LARGE SCALE GENOMIC DNA]</scope>
    <source>
        <strain evidence="2 3">9N</strain>
    </source>
</reference>
<dbReference type="NCBIfam" id="TIGR02459">
    <property type="entry name" value="CbtB"/>
    <property type="match status" value="1"/>
</dbReference>
<dbReference type="Proteomes" id="UP001350748">
    <property type="component" value="Unassembled WGS sequence"/>
</dbReference>
<accession>A0ABU7XK24</accession>
<evidence type="ECO:0000256" key="1">
    <source>
        <dbReference type="SAM" id="Phobius"/>
    </source>
</evidence>
<feature type="transmembrane region" description="Helical" evidence="1">
    <location>
        <begin position="20"/>
        <end position="41"/>
    </location>
</feature>
<keyword evidence="3" id="KW-1185">Reference proteome</keyword>
<dbReference type="EMBL" id="JAZHYN010000055">
    <property type="protein sequence ID" value="MEF3367731.1"/>
    <property type="molecule type" value="Genomic_DNA"/>
</dbReference>
<keyword evidence="1" id="KW-1133">Transmembrane helix</keyword>
<proteinExistence type="predicted"/>
<evidence type="ECO:0000313" key="3">
    <source>
        <dbReference type="Proteomes" id="UP001350748"/>
    </source>
</evidence>
<dbReference type="Pfam" id="PF09489">
    <property type="entry name" value="CbtB"/>
    <property type="match status" value="1"/>
</dbReference>
<evidence type="ECO:0000313" key="2">
    <source>
        <dbReference type="EMBL" id="MEF3367731.1"/>
    </source>
</evidence>
<sequence>MNAKSFATSAALAPSKAEALKASVVALFLGVGLVWLAGFAYPESVHEAAHDTRHALSFPCH</sequence>
<keyword evidence="1" id="KW-0472">Membrane</keyword>
<gene>
    <name evidence="2" type="ORF">V3H18_14435</name>
</gene>
<name>A0ABU7XK24_9HYPH</name>
<dbReference type="InterPro" id="IPR012667">
    <property type="entry name" value="CbtB_put"/>
</dbReference>
<protein>
    <submittedName>
        <fullName evidence="2">CbtB-domain containing protein</fullName>
    </submittedName>
</protein>
<dbReference type="RefSeq" id="WP_332082773.1">
    <property type="nucleotide sequence ID" value="NZ_JAZHYN010000055.1"/>
</dbReference>
<organism evidence="2 3">
    <name type="scientific">Methylocystis borbori</name>
    <dbReference type="NCBI Taxonomy" id="3118750"/>
    <lineage>
        <taxon>Bacteria</taxon>
        <taxon>Pseudomonadati</taxon>
        <taxon>Pseudomonadota</taxon>
        <taxon>Alphaproteobacteria</taxon>
        <taxon>Hyphomicrobiales</taxon>
        <taxon>Methylocystaceae</taxon>
        <taxon>Methylocystis</taxon>
    </lineage>
</organism>
<keyword evidence="1" id="KW-0812">Transmembrane</keyword>
<comment type="caution">
    <text evidence="2">The sequence shown here is derived from an EMBL/GenBank/DDBJ whole genome shotgun (WGS) entry which is preliminary data.</text>
</comment>